<feature type="transmembrane region" description="Helical" evidence="1">
    <location>
        <begin position="12"/>
        <end position="36"/>
    </location>
</feature>
<reference evidence="2 3" key="1">
    <citation type="submission" date="2019-02" db="EMBL/GenBank/DDBJ databases">
        <title>Deep-cultivation of Planctomycetes and their phenomic and genomic characterization uncovers novel biology.</title>
        <authorList>
            <person name="Wiegand S."/>
            <person name="Jogler M."/>
            <person name="Boedeker C."/>
            <person name="Pinto D."/>
            <person name="Vollmers J."/>
            <person name="Rivas-Marin E."/>
            <person name="Kohn T."/>
            <person name="Peeters S.H."/>
            <person name="Heuer A."/>
            <person name="Rast P."/>
            <person name="Oberbeckmann S."/>
            <person name="Bunk B."/>
            <person name="Jeske O."/>
            <person name="Meyerdierks A."/>
            <person name="Storesund J.E."/>
            <person name="Kallscheuer N."/>
            <person name="Luecker S."/>
            <person name="Lage O.M."/>
            <person name="Pohl T."/>
            <person name="Merkel B.J."/>
            <person name="Hornburger P."/>
            <person name="Mueller R.-W."/>
            <person name="Bruemmer F."/>
            <person name="Labrenz M."/>
            <person name="Spormann A.M."/>
            <person name="Op Den Camp H."/>
            <person name="Overmann J."/>
            <person name="Amann R."/>
            <person name="Jetten M.S.M."/>
            <person name="Mascher T."/>
            <person name="Medema M.H."/>
            <person name="Devos D.P."/>
            <person name="Kaster A.-K."/>
            <person name="Ovreas L."/>
            <person name="Rohde M."/>
            <person name="Galperin M.Y."/>
            <person name="Jogler C."/>
        </authorList>
    </citation>
    <scope>NUCLEOTIDE SEQUENCE [LARGE SCALE GENOMIC DNA]</scope>
    <source>
        <strain evidence="2 3">Pla100</strain>
    </source>
</reference>
<comment type="caution">
    <text evidence="2">The sequence shown here is derived from an EMBL/GenBank/DDBJ whole genome shotgun (WGS) entry which is preliminary data.</text>
</comment>
<organism evidence="2 3">
    <name type="scientific">Neorhodopirellula pilleata</name>
    <dbReference type="NCBI Taxonomy" id="2714738"/>
    <lineage>
        <taxon>Bacteria</taxon>
        <taxon>Pseudomonadati</taxon>
        <taxon>Planctomycetota</taxon>
        <taxon>Planctomycetia</taxon>
        <taxon>Pirellulales</taxon>
        <taxon>Pirellulaceae</taxon>
        <taxon>Neorhodopirellula</taxon>
    </lineage>
</organism>
<name>A0A5C5ZQN6_9BACT</name>
<dbReference type="AlphaFoldDB" id="A0A5C5ZQN6"/>
<evidence type="ECO:0000313" key="3">
    <source>
        <dbReference type="Proteomes" id="UP000316213"/>
    </source>
</evidence>
<keyword evidence="1" id="KW-0812">Transmembrane</keyword>
<proteinExistence type="predicted"/>
<evidence type="ECO:0000313" key="2">
    <source>
        <dbReference type="EMBL" id="TWT89378.1"/>
    </source>
</evidence>
<keyword evidence="3" id="KW-1185">Reference proteome</keyword>
<accession>A0A5C5ZQN6</accession>
<keyword evidence="1" id="KW-1133">Transmembrane helix</keyword>
<dbReference type="RefSeq" id="WP_146581745.1">
    <property type="nucleotide sequence ID" value="NZ_SJPM01000018.1"/>
</dbReference>
<keyword evidence="1" id="KW-0472">Membrane</keyword>
<dbReference type="EMBL" id="SJPM01000018">
    <property type="protein sequence ID" value="TWT89378.1"/>
    <property type="molecule type" value="Genomic_DNA"/>
</dbReference>
<protein>
    <submittedName>
        <fullName evidence="2">Uncharacterized protein</fullName>
    </submittedName>
</protein>
<dbReference type="Proteomes" id="UP000316213">
    <property type="component" value="Unassembled WGS sequence"/>
</dbReference>
<gene>
    <name evidence="2" type="ORF">Pla100_55410</name>
</gene>
<dbReference type="OrthoDB" id="247707at2"/>
<sequence>MHERTTRAIARWLFVACCALPTALTLVAIVVTWTPWYESQVREQLQRELALQTGLDVKIGRFERSNPQTWRLYDVQLSDGETMQTIATVRSLCWISESPTTVIRLSQPEIRVESLDRIASLVHDRFLCRPEQTRHAVRIAADDLTLRGSTVSQTIRDLDAHLTPQGPRVSISVRCVPAEGELHVEGLNAHITRDRSTSPPTTAWSLQTGPMALNVATLSDYLPFLRRFGDDATFSGLISGHRQDGLSQGFGPPPWAIDLTGRFDQVDLGRLTEELPHRVTGRATLAFSRCRLDRSDAEGGVNVSGELRSGTGWMSASLLPRLAEDLGCELTAVTATDFSYDALALRFELYAAQLRVEGICRTQPGQEWLPAGVVVSAAGRPVVVSADQWLPATNLARLVASPHSVSIPLSSQTAGLLQILQPPRQTLPQMISPNGESLVPAAADANPTEPAARIGRLQPWSDQPRSIAQPF</sequence>
<evidence type="ECO:0000256" key="1">
    <source>
        <dbReference type="SAM" id="Phobius"/>
    </source>
</evidence>